<organism evidence="2 3">
    <name type="scientific">Peronospora matthiolae</name>
    <dbReference type="NCBI Taxonomy" id="2874970"/>
    <lineage>
        <taxon>Eukaryota</taxon>
        <taxon>Sar</taxon>
        <taxon>Stramenopiles</taxon>
        <taxon>Oomycota</taxon>
        <taxon>Peronosporomycetes</taxon>
        <taxon>Peronosporales</taxon>
        <taxon>Peronosporaceae</taxon>
        <taxon>Peronospora</taxon>
    </lineage>
</organism>
<name>A0AAV1UND5_9STRA</name>
<dbReference type="AlphaFoldDB" id="A0AAV1UND5"/>
<evidence type="ECO:0000313" key="2">
    <source>
        <dbReference type="EMBL" id="CAK7936050.1"/>
    </source>
</evidence>
<comment type="caution">
    <text evidence="2">The sequence shown here is derived from an EMBL/GenBank/DDBJ whole genome shotgun (WGS) entry which is preliminary data.</text>
</comment>
<feature type="signal peptide" evidence="1">
    <location>
        <begin position="1"/>
        <end position="15"/>
    </location>
</feature>
<gene>
    <name evidence="2" type="ORF">PM001_LOCUS21200</name>
</gene>
<protein>
    <recommendedName>
        <fullName evidence="4">RxLR effector protein</fullName>
    </recommendedName>
</protein>
<sequence>MKLAFFAAFSIAVFARSDAVAAGAEPNQFEPLSKSTTSLLPARPLTFGDLPAEDAPGGKLLRRPNSIVDEAPVLSADTNEERVFMSDFAPTARLASYIIAKCSKLADKFRNRSRINPSLT</sequence>
<feature type="chain" id="PRO_5043348422" description="RxLR effector protein" evidence="1">
    <location>
        <begin position="16"/>
        <end position="120"/>
    </location>
</feature>
<accession>A0AAV1UND5</accession>
<reference evidence="2" key="1">
    <citation type="submission" date="2024-01" db="EMBL/GenBank/DDBJ databases">
        <authorList>
            <person name="Webb A."/>
        </authorList>
    </citation>
    <scope>NUCLEOTIDE SEQUENCE</scope>
    <source>
        <strain evidence="2">Pm1</strain>
    </source>
</reference>
<dbReference type="EMBL" id="CAKLBY020000223">
    <property type="protein sequence ID" value="CAK7936050.1"/>
    <property type="molecule type" value="Genomic_DNA"/>
</dbReference>
<keyword evidence="1" id="KW-0732">Signal</keyword>
<proteinExistence type="predicted"/>
<evidence type="ECO:0000256" key="1">
    <source>
        <dbReference type="SAM" id="SignalP"/>
    </source>
</evidence>
<evidence type="ECO:0008006" key="4">
    <source>
        <dbReference type="Google" id="ProtNLM"/>
    </source>
</evidence>
<dbReference type="Proteomes" id="UP001162060">
    <property type="component" value="Unassembled WGS sequence"/>
</dbReference>
<evidence type="ECO:0000313" key="3">
    <source>
        <dbReference type="Proteomes" id="UP001162060"/>
    </source>
</evidence>